<dbReference type="InterPro" id="IPR004014">
    <property type="entry name" value="ATPase_P-typ_cation-transptr_N"/>
</dbReference>
<evidence type="ECO:0000256" key="2">
    <source>
        <dbReference type="ARBA" id="ARBA00005675"/>
    </source>
</evidence>
<dbReference type="Pfam" id="PF00122">
    <property type="entry name" value="E1-E2_ATPase"/>
    <property type="match status" value="1"/>
</dbReference>
<evidence type="ECO:0000313" key="12">
    <source>
        <dbReference type="Proteomes" id="UP000231152"/>
    </source>
</evidence>
<protein>
    <recommendedName>
        <fullName evidence="10">Cation-transporting P-type ATPase N-terminal domain-containing protein</fullName>
    </recommendedName>
</protein>
<comment type="caution">
    <text evidence="11">The sequence shown here is derived from an EMBL/GenBank/DDBJ whole genome shotgun (WGS) entry which is preliminary data.</text>
</comment>
<feature type="transmembrane region" description="Helical" evidence="9">
    <location>
        <begin position="250"/>
        <end position="271"/>
    </location>
</feature>
<dbReference type="Pfam" id="PF00690">
    <property type="entry name" value="Cation_ATPase_N"/>
    <property type="match status" value="1"/>
</dbReference>
<evidence type="ECO:0000256" key="7">
    <source>
        <dbReference type="ARBA" id="ARBA00022989"/>
    </source>
</evidence>
<dbReference type="GO" id="GO:0005886">
    <property type="term" value="C:plasma membrane"/>
    <property type="evidence" value="ECO:0007669"/>
    <property type="project" value="TreeGrafter"/>
</dbReference>
<dbReference type="GO" id="GO:1990573">
    <property type="term" value="P:potassium ion import across plasma membrane"/>
    <property type="evidence" value="ECO:0007669"/>
    <property type="project" value="TreeGrafter"/>
</dbReference>
<dbReference type="Gene3D" id="3.40.1110.10">
    <property type="entry name" value="Calcium-transporting ATPase, cytoplasmic domain N"/>
    <property type="match status" value="2"/>
</dbReference>
<evidence type="ECO:0000256" key="5">
    <source>
        <dbReference type="ARBA" id="ARBA00022840"/>
    </source>
</evidence>
<feature type="transmembrane region" description="Helical" evidence="9">
    <location>
        <begin position="91"/>
        <end position="109"/>
    </location>
</feature>
<proteinExistence type="inferred from homology"/>
<dbReference type="InterPro" id="IPR059000">
    <property type="entry name" value="ATPase_P-type_domA"/>
</dbReference>
<dbReference type="GO" id="GO:0006883">
    <property type="term" value="P:intracellular sodium ion homeostasis"/>
    <property type="evidence" value="ECO:0007669"/>
    <property type="project" value="TreeGrafter"/>
</dbReference>
<keyword evidence="8 9" id="KW-0472">Membrane</keyword>
<dbReference type="InterPro" id="IPR050510">
    <property type="entry name" value="Cation_transp_ATPase_P-type"/>
</dbReference>
<dbReference type="GO" id="GO:0005391">
    <property type="term" value="F:P-type sodium:potassium-exchanging transporter activity"/>
    <property type="evidence" value="ECO:0007669"/>
    <property type="project" value="TreeGrafter"/>
</dbReference>
<evidence type="ECO:0000259" key="10">
    <source>
        <dbReference type="SMART" id="SM00831"/>
    </source>
</evidence>
<dbReference type="SUPFAM" id="SSF81665">
    <property type="entry name" value="Calcium ATPase, transmembrane domain M"/>
    <property type="match status" value="1"/>
</dbReference>
<evidence type="ECO:0000256" key="3">
    <source>
        <dbReference type="ARBA" id="ARBA00022692"/>
    </source>
</evidence>
<evidence type="ECO:0000256" key="9">
    <source>
        <dbReference type="SAM" id="Phobius"/>
    </source>
</evidence>
<comment type="subcellular location">
    <subcellularLocation>
        <location evidence="1">Membrane</location>
        <topology evidence="1">Multi-pass membrane protein</topology>
    </subcellularLocation>
</comment>
<dbReference type="GO" id="GO:0016887">
    <property type="term" value="F:ATP hydrolysis activity"/>
    <property type="evidence" value="ECO:0007669"/>
    <property type="project" value="InterPro"/>
</dbReference>
<dbReference type="SFLD" id="SFLDS00003">
    <property type="entry name" value="Haloacid_Dehalogenase"/>
    <property type="match status" value="1"/>
</dbReference>
<reference evidence="11 12" key="1">
    <citation type="submission" date="2017-09" db="EMBL/GenBank/DDBJ databases">
        <title>Depth-based differentiation of microbial function through sediment-hosted aquifers and enrichment of novel symbionts in the deep terrestrial subsurface.</title>
        <authorList>
            <person name="Probst A.J."/>
            <person name="Ladd B."/>
            <person name="Jarett J.K."/>
            <person name="Geller-Mcgrath D.E."/>
            <person name="Sieber C.M."/>
            <person name="Emerson J.B."/>
            <person name="Anantharaman K."/>
            <person name="Thomas B.C."/>
            <person name="Malmstrom R."/>
            <person name="Stieglmeier M."/>
            <person name="Klingl A."/>
            <person name="Woyke T."/>
            <person name="Ryan C.M."/>
            <person name="Banfield J.F."/>
        </authorList>
    </citation>
    <scope>NUCLEOTIDE SEQUENCE [LARGE SCALE GENOMIC DNA]</scope>
    <source>
        <strain evidence="11">CG10_big_fil_rev_8_21_14_0_10_48_11</strain>
    </source>
</reference>
<dbReference type="InterPro" id="IPR018303">
    <property type="entry name" value="ATPase_P-typ_P_site"/>
</dbReference>
<dbReference type="EMBL" id="PFET01000001">
    <property type="protein sequence ID" value="PJE76311.1"/>
    <property type="molecule type" value="Genomic_DNA"/>
</dbReference>
<dbReference type="InterPro" id="IPR008250">
    <property type="entry name" value="ATPase_P-typ_transduc_dom_A_sf"/>
</dbReference>
<name>A0A2M8LFT4_9BACT</name>
<feature type="transmembrane region" description="Helical" evidence="9">
    <location>
        <begin position="846"/>
        <end position="866"/>
    </location>
</feature>
<gene>
    <name evidence="11" type="ORF">COV04_00340</name>
</gene>
<dbReference type="InterPro" id="IPR036412">
    <property type="entry name" value="HAD-like_sf"/>
</dbReference>
<feature type="domain" description="Cation-transporting P-type ATPase N-terminal" evidence="10">
    <location>
        <begin position="12"/>
        <end position="86"/>
    </location>
</feature>
<dbReference type="InterPro" id="IPR023298">
    <property type="entry name" value="ATPase_P-typ_TM_dom_sf"/>
</dbReference>
<dbReference type="InterPro" id="IPR044492">
    <property type="entry name" value="P_typ_ATPase_HD_dom"/>
</dbReference>
<dbReference type="PRINTS" id="PR00119">
    <property type="entry name" value="CATATPASE"/>
</dbReference>
<organism evidence="11 12">
    <name type="scientific">Candidatus Uhrbacteria bacterium CG10_big_fil_rev_8_21_14_0_10_48_11</name>
    <dbReference type="NCBI Taxonomy" id="1975037"/>
    <lineage>
        <taxon>Bacteria</taxon>
        <taxon>Candidatus Uhriibacteriota</taxon>
    </lineage>
</organism>
<dbReference type="SUPFAM" id="SSF81653">
    <property type="entry name" value="Calcium ATPase, transduction domain A"/>
    <property type="match status" value="1"/>
</dbReference>
<dbReference type="GO" id="GO:0036376">
    <property type="term" value="P:sodium ion export across plasma membrane"/>
    <property type="evidence" value="ECO:0007669"/>
    <property type="project" value="TreeGrafter"/>
</dbReference>
<accession>A0A2M8LFT4</accession>
<feature type="transmembrane region" description="Helical" evidence="9">
    <location>
        <begin position="672"/>
        <end position="693"/>
    </location>
</feature>
<dbReference type="AlphaFoldDB" id="A0A2M8LFT4"/>
<dbReference type="PANTHER" id="PTHR43294:SF20">
    <property type="entry name" value="P-TYPE ATPASE"/>
    <property type="match status" value="1"/>
</dbReference>
<comment type="similarity">
    <text evidence="2">Belongs to the cation transport ATPase (P-type) (TC 3.A.3) family. Type IIA subfamily.</text>
</comment>
<dbReference type="InterPro" id="IPR001757">
    <property type="entry name" value="P_typ_ATPase"/>
</dbReference>
<dbReference type="GO" id="GO:0030007">
    <property type="term" value="P:intracellular potassium ion homeostasis"/>
    <property type="evidence" value="ECO:0007669"/>
    <property type="project" value="TreeGrafter"/>
</dbReference>
<keyword evidence="6" id="KW-1278">Translocase</keyword>
<sequence>MAELATTIHETLWHALPFEDALRSLGVEPERGLTDSEVATRRETSGTNELPVEGGIGWWRLLFRQLSSPLIYVLLIAAGLTFWLHEYVDTIVILVVVTLNTAIGFYQEYRSEQTLVSLRRIVRVLAIVKRNGQLHRVDAAELVPGDIIELRAGAKIAADARIFSARDLAINEAILTGESAAVKKHPAPAETVAALGDRSSMVWMGTTIERGSGQAVVVATGTKTELGRIALLTKSASSHLTPLQLRLQRLANMISIAVVAAGLLILAVGALEGLDFVQSFETAVAVAVAAIPEGLVAALSVVLAVSTTRILKRKGLVRKPIAAETLGSTTVICADKTGTLTEGAMKVEHAFLEGDALPAFLALALANEAVIEESGDSYVFRGDTTDQAKLEFVLNKRPSLIKERSRFSSIAFLPFSSRSKYIATFVEGESSENVHCLVSGAPEILLDAATVLGDGKTITTDDRIRLLALQKKLASEGYRLIGVADRVLSKNAAFDDDEALRGHIRELTFHGIVALRDPIRRDVNDTLEVTRKAGIRVLMVTGDHELTASAIGRELGFPLGEGRVVNGSVLDALSDALLKDTVKRASVYCRVTPEHKLRIVRALIANGESVAMTGDGINDAPALRAADIGIATVAATDVTKEAADLVLLDDGLGTIASAVKEGRITFDNIRKVTLFLFSASFTELILIVGTLLFNTPLPLTPVMILWANVIQDGLPTFSLAFEPEEPNVMHRPPVSRSAAILTAQGKVIVFGTSIVRDLLLLSGFIYFTQVQQLDLAYVRTIIFGIISINPLLYIFSLRSLGRPLWVTGIKGNRFLLFTSIGSIALALSTMYLPFFNYFLGTVPLKAVHLLIILGVATFDVTTIEVVKRMSAHLTDSQHRSPAPSLA</sequence>
<dbReference type="Pfam" id="PF13246">
    <property type="entry name" value="Cation_ATPase"/>
    <property type="match status" value="1"/>
</dbReference>
<dbReference type="SMART" id="SM00831">
    <property type="entry name" value="Cation_ATPase_N"/>
    <property type="match status" value="1"/>
</dbReference>
<dbReference type="Gene3D" id="1.20.1110.10">
    <property type="entry name" value="Calcium-transporting ATPase, transmembrane domain"/>
    <property type="match status" value="2"/>
</dbReference>
<evidence type="ECO:0000256" key="8">
    <source>
        <dbReference type="ARBA" id="ARBA00023136"/>
    </source>
</evidence>
<dbReference type="Gene3D" id="2.70.150.10">
    <property type="entry name" value="Calcium-transporting ATPase, cytoplasmic transduction domain A"/>
    <property type="match status" value="1"/>
</dbReference>
<dbReference type="InterPro" id="IPR023214">
    <property type="entry name" value="HAD_sf"/>
</dbReference>
<dbReference type="SFLD" id="SFLDG00002">
    <property type="entry name" value="C1.7:_P-type_atpase_like"/>
    <property type="match status" value="1"/>
</dbReference>
<dbReference type="InterPro" id="IPR006068">
    <property type="entry name" value="ATPase_P-typ_cation-transptr_C"/>
</dbReference>
<feature type="transmembrane region" description="Helical" evidence="9">
    <location>
        <begin position="283"/>
        <end position="305"/>
    </location>
</feature>
<keyword evidence="4" id="KW-0547">Nucleotide-binding</keyword>
<dbReference type="InterPro" id="IPR023299">
    <property type="entry name" value="ATPase_P-typ_cyto_dom_N"/>
</dbReference>
<dbReference type="Proteomes" id="UP000231152">
    <property type="component" value="Unassembled WGS sequence"/>
</dbReference>
<dbReference type="SFLD" id="SFLDF00027">
    <property type="entry name" value="p-type_atpase"/>
    <property type="match status" value="1"/>
</dbReference>
<dbReference type="GO" id="GO:1902600">
    <property type="term" value="P:proton transmembrane transport"/>
    <property type="evidence" value="ECO:0007669"/>
    <property type="project" value="TreeGrafter"/>
</dbReference>
<evidence type="ECO:0000313" key="11">
    <source>
        <dbReference type="EMBL" id="PJE76311.1"/>
    </source>
</evidence>
<dbReference type="PANTHER" id="PTHR43294">
    <property type="entry name" value="SODIUM/POTASSIUM-TRANSPORTING ATPASE SUBUNIT ALPHA"/>
    <property type="match status" value="1"/>
</dbReference>
<dbReference type="NCBIfam" id="TIGR01494">
    <property type="entry name" value="ATPase_P-type"/>
    <property type="match status" value="2"/>
</dbReference>
<evidence type="ECO:0000256" key="4">
    <source>
        <dbReference type="ARBA" id="ARBA00022741"/>
    </source>
</evidence>
<keyword evidence="3 9" id="KW-0812">Transmembrane</keyword>
<evidence type="ECO:0000256" key="6">
    <source>
        <dbReference type="ARBA" id="ARBA00022967"/>
    </source>
</evidence>
<keyword evidence="5" id="KW-0067">ATP-binding</keyword>
<feature type="transmembrane region" description="Helical" evidence="9">
    <location>
        <begin position="66"/>
        <end position="85"/>
    </location>
</feature>
<dbReference type="PRINTS" id="PR00120">
    <property type="entry name" value="HATPASE"/>
</dbReference>
<feature type="transmembrane region" description="Helical" evidence="9">
    <location>
        <begin position="776"/>
        <end position="794"/>
    </location>
</feature>
<feature type="transmembrane region" description="Helical" evidence="9">
    <location>
        <begin position="814"/>
        <end position="834"/>
    </location>
</feature>
<dbReference type="Pfam" id="PF00689">
    <property type="entry name" value="Cation_ATPase_C"/>
    <property type="match status" value="1"/>
</dbReference>
<evidence type="ECO:0000256" key="1">
    <source>
        <dbReference type="ARBA" id="ARBA00004141"/>
    </source>
</evidence>
<dbReference type="GO" id="GO:0005524">
    <property type="term" value="F:ATP binding"/>
    <property type="evidence" value="ECO:0007669"/>
    <property type="project" value="UniProtKB-KW"/>
</dbReference>
<keyword evidence="7 9" id="KW-1133">Transmembrane helix</keyword>
<dbReference type="SUPFAM" id="SSF56784">
    <property type="entry name" value="HAD-like"/>
    <property type="match status" value="1"/>
</dbReference>
<dbReference type="PROSITE" id="PS00154">
    <property type="entry name" value="ATPASE_E1_E2"/>
    <property type="match status" value="1"/>
</dbReference>
<dbReference type="Gene3D" id="3.40.50.1000">
    <property type="entry name" value="HAD superfamily/HAD-like"/>
    <property type="match status" value="2"/>
</dbReference>